<dbReference type="PANTHER" id="PTHR33048:SF143">
    <property type="entry name" value="EXTRACELLULAR MEMBRANE PROTEIN CFEM DOMAIN-CONTAINING PROTEIN-RELATED"/>
    <property type="match status" value="1"/>
</dbReference>
<evidence type="ECO:0000256" key="9">
    <source>
        <dbReference type="ARBA" id="ARBA00022989"/>
    </source>
</evidence>
<sequence>MRLKSLLRFVALGLLGLADPIFAQGPLATLSSLPDCALGCLQTAVSNSPCSITNQTCICADADLNEQAQQCILLSCTAKQALTTKNATETLCDRPIRDETQHVYNVAAALGIVTGVLVGGRLCFNYFFTQMGLGMDDWFCLLSTLVGVPCTAIACHGLAPNGLGRDVWTLQFDTITRFGRFFYIMEVFYFAMVTLLKTTFLFFYLRIFRTVGTRRILWATQIINALFGVAFVFAAAFQCSPVSYFWTKWDGEHEGKCININALAWANAIVSIILDFWMLAIPLSKLPKLQLHWKRKVGVALMFCVGAFITVVSIIRLQSLVTFANSHNQTWDQWSITNWSVIEMNVGIMCSCMPTMRLALTRMFTVFRETTVSRSENGAGYHASRRPTKNQARIVTNPSVVASRVRALDGRGESEERFDPQYRYLDETSLVPMKDWGVSRENSV</sequence>
<dbReference type="PANTHER" id="PTHR33048">
    <property type="entry name" value="PTH11-LIKE INTEGRAL MEMBRANE PROTEIN (AFU_ORTHOLOGUE AFUA_5G11245)"/>
    <property type="match status" value="1"/>
</dbReference>
<dbReference type="InterPro" id="IPR049326">
    <property type="entry name" value="Rhodopsin_dom_fungi"/>
</dbReference>
<feature type="transmembrane region" description="Helical" evidence="15">
    <location>
        <begin position="258"/>
        <end position="278"/>
    </location>
</feature>
<dbReference type="AlphaFoldDB" id="A0A084G2S1"/>
<feature type="transmembrane region" description="Helical" evidence="15">
    <location>
        <begin position="339"/>
        <end position="360"/>
    </location>
</feature>
<keyword evidence="11 14" id="KW-1015">Disulfide bond</keyword>
<dbReference type="EMBL" id="JOWA01000109">
    <property type="protein sequence ID" value="KEZ41633.1"/>
    <property type="molecule type" value="Genomic_DNA"/>
</dbReference>
<dbReference type="KEGG" id="sapo:SAPIO_CDS6943"/>
<evidence type="ECO:0000256" key="10">
    <source>
        <dbReference type="ARBA" id="ARBA00023136"/>
    </source>
</evidence>
<evidence type="ECO:0000256" key="12">
    <source>
        <dbReference type="ARBA" id="ARBA00023288"/>
    </source>
</evidence>
<feature type="disulfide bond" evidence="14">
    <location>
        <begin position="36"/>
        <end position="76"/>
    </location>
</feature>
<keyword evidence="9 15" id="KW-1133">Transmembrane helix</keyword>
<evidence type="ECO:0000256" key="5">
    <source>
        <dbReference type="ARBA" id="ARBA00022525"/>
    </source>
</evidence>
<feature type="signal peptide" evidence="16">
    <location>
        <begin position="1"/>
        <end position="23"/>
    </location>
</feature>
<dbReference type="SMART" id="SM00747">
    <property type="entry name" value="CFEM"/>
    <property type="match status" value="1"/>
</dbReference>
<evidence type="ECO:0000256" key="2">
    <source>
        <dbReference type="ARBA" id="ARBA00004589"/>
    </source>
</evidence>
<organism evidence="18 19">
    <name type="scientific">Pseudallescheria apiosperma</name>
    <name type="common">Scedosporium apiospermum</name>
    <dbReference type="NCBI Taxonomy" id="563466"/>
    <lineage>
        <taxon>Eukaryota</taxon>
        <taxon>Fungi</taxon>
        <taxon>Dikarya</taxon>
        <taxon>Ascomycota</taxon>
        <taxon>Pezizomycotina</taxon>
        <taxon>Sordariomycetes</taxon>
        <taxon>Hypocreomycetidae</taxon>
        <taxon>Microascales</taxon>
        <taxon>Microascaceae</taxon>
        <taxon>Scedosporium</taxon>
    </lineage>
</organism>
<comment type="similarity">
    <text evidence="4">Belongs to the RBT5 family.</text>
</comment>
<keyword evidence="19" id="KW-1185">Reference proteome</keyword>
<evidence type="ECO:0000256" key="7">
    <source>
        <dbReference type="ARBA" id="ARBA00022692"/>
    </source>
</evidence>
<comment type="similarity">
    <text evidence="13">Belongs to the SAT4 family.</text>
</comment>
<proteinExistence type="inferred from homology"/>
<evidence type="ECO:0000256" key="4">
    <source>
        <dbReference type="ARBA" id="ARBA00010031"/>
    </source>
</evidence>
<evidence type="ECO:0000256" key="6">
    <source>
        <dbReference type="ARBA" id="ARBA00022622"/>
    </source>
</evidence>
<evidence type="ECO:0000313" key="18">
    <source>
        <dbReference type="EMBL" id="KEZ41633.1"/>
    </source>
</evidence>
<evidence type="ECO:0000256" key="15">
    <source>
        <dbReference type="SAM" id="Phobius"/>
    </source>
</evidence>
<evidence type="ECO:0000256" key="13">
    <source>
        <dbReference type="ARBA" id="ARBA00038359"/>
    </source>
</evidence>
<dbReference type="OMA" id="RPINYFW"/>
<feature type="disulfide bond" evidence="14">
    <location>
        <begin position="50"/>
        <end position="57"/>
    </location>
</feature>
<feature type="disulfide bond" evidence="14">
    <location>
        <begin position="40"/>
        <end position="71"/>
    </location>
</feature>
<evidence type="ECO:0000256" key="16">
    <source>
        <dbReference type="SAM" id="SignalP"/>
    </source>
</evidence>
<feature type="transmembrane region" description="Helical" evidence="15">
    <location>
        <begin position="139"/>
        <end position="159"/>
    </location>
</feature>
<dbReference type="Pfam" id="PF20684">
    <property type="entry name" value="Fung_rhodopsin"/>
    <property type="match status" value="1"/>
</dbReference>
<gene>
    <name evidence="18" type="ORF">SAPIO_CDS6943</name>
</gene>
<dbReference type="GO" id="GO:0098552">
    <property type="term" value="C:side of membrane"/>
    <property type="evidence" value="ECO:0007669"/>
    <property type="project" value="UniProtKB-KW"/>
</dbReference>
<evidence type="ECO:0000259" key="17">
    <source>
        <dbReference type="PROSITE" id="PS52012"/>
    </source>
</evidence>
<name>A0A084G2S1_PSEDA</name>
<feature type="domain" description="CFEM" evidence="17">
    <location>
        <begin position="7"/>
        <end position="119"/>
    </location>
</feature>
<keyword evidence="12" id="KW-0449">Lipoprotein</keyword>
<reference evidence="18 19" key="1">
    <citation type="journal article" date="2014" name="Genome Announc.">
        <title>Draft genome sequence of the pathogenic fungus Scedosporium apiospermum.</title>
        <authorList>
            <person name="Vandeputte P."/>
            <person name="Ghamrawi S."/>
            <person name="Rechenmann M."/>
            <person name="Iltis A."/>
            <person name="Giraud S."/>
            <person name="Fleury M."/>
            <person name="Thornton C."/>
            <person name="Delhaes L."/>
            <person name="Meyer W."/>
            <person name="Papon N."/>
            <person name="Bouchara J.P."/>
        </authorList>
    </citation>
    <scope>NUCLEOTIDE SEQUENCE [LARGE SCALE GENOMIC DNA]</scope>
    <source>
        <strain evidence="18 19">IHEM 14462</strain>
    </source>
</reference>
<comment type="caution">
    <text evidence="14">Lacks conserved residue(s) required for the propagation of feature annotation.</text>
</comment>
<dbReference type="PROSITE" id="PS52012">
    <property type="entry name" value="CFEM"/>
    <property type="match status" value="1"/>
</dbReference>
<dbReference type="HOGENOM" id="CLU_028200_6_3_1"/>
<feature type="transmembrane region" description="Helical" evidence="15">
    <location>
        <begin position="181"/>
        <end position="204"/>
    </location>
</feature>
<evidence type="ECO:0000256" key="1">
    <source>
        <dbReference type="ARBA" id="ARBA00004141"/>
    </source>
</evidence>
<accession>A0A084G2S1</accession>
<comment type="caution">
    <text evidence="18">The sequence shown here is derived from an EMBL/GenBank/DDBJ whole genome shotgun (WGS) entry which is preliminary data.</text>
</comment>
<keyword evidence="6" id="KW-0336">GPI-anchor</keyword>
<evidence type="ECO:0000256" key="14">
    <source>
        <dbReference type="PROSITE-ProRule" id="PRU01356"/>
    </source>
</evidence>
<evidence type="ECO:0000256" key="3">
    <source>
        <dbReference type="ARBA" id="ARBA00004613"/>
    </source>
</evidence>
<dbReference type="GO" id="GO:0005576">
    <property type="term" value="C:extracellular region"/>
    <property type="evidence" value="ECO:0007669"/>
    <property type="project" value="UniProtKB-SubCell"/>
</dbReference>
<evidence type="ECO:0000313" key="19">
    <source>
        <dbReference type="Proteomes" id="UP000028545"/>
    </source>
</evidence>
<dbReference type="OrthoDB" id="2496787at2759"/>
<feature type="disulfide bond" evidence="14">
    <location>
        <begin position="59"/>
        <end position="92"/>
    </location>
</feature>
<dbReference type="InterPro" id="IPR052337">
    <property type="entry name" value="SAT4-like"/>
</dbReference>
<dbReference type="VEuPathDB" id="FungiDB:SAPIO_CDS6943"/>
<feature type="transmembrane region" description="Helical" evidence="15">
    <location>
        <begin position="103"/>
        <end position="127"/>
    </location>
</feature>
<keyword evidence="7 15" id="KW-0812">Transmembrane</keyword>
<evidence type="ECO:0000256" key="11">
    <source>
        <dbReference type="ARBA" id="ARBA00023157"/>
    </source>
</evidence>
<dbReference type="Proteomes" id="UP000028545">
    <property type="component" value="Unassembled WGS sequence"/>
</dbReference>
<feature type="transmembrane region" description="Helical" evidence="15">
    <location>
        <begin position="299"/>
        <end position="319"/>
    </location>
</feature>
<feature type="chain" id="PRO_5001775131" description="CFEM domain-containing protein" evidence="16">
    <location>
        <begin position="24"/>
        <end position="444"/>
    </location>
</feature>
<comment type="subcellular location">
    <subcellularLocation>
        <location evidence="2">Membrane</location>
        <topology evidence="2">Lipid-anchor</topology>
        <topology evidence="2">GPI-anchor</topology>
    </subcellularLocation>
    <subcellularLocation>
        <location evidence="1">Membrane</location>
        <topology evidence="1">Multi-pass membrane protein</topology>
    </subcellularLocation>
    <subcellularLocation>
        <location evidence="3">Secreted</location>
    </subcellularLocation>
</comment>
<feature type="transmembrane region" description="Helical" evidence="15">
    <location>
        <begin position="216"/>
        <end position="238"/>
    </location>
</feature>
<protein>
    <recommendedName>
        <fullName evidence="17">CFEM domain-containing protein</fullName>
    </recommendedName>
</protein>
<dbReference type="GeneID" id="27726015"/>
<dbReference type="Pfam" id="PF05730">
    <property type="entry name" value="CFEM"/>
    <property type="match status" value="1"/>
</dbReference>
<keyword evidence="5" id="KW-0964">Secreted</keyword>
<dbReference type="InterPro" id="IPR008427">
    <property type="entry name" value="Extracellular_membr_CFEM_dom"/>
</dbReference>
<keyword evidence="8 16" id="KW-0732">Signal</keyword>
<evidence type="ECO:0000256" key="8">
    <source>
        <dbReference type="ARBA" id="ARBA00022729"/>
    </source>
</evidence>
<dbReference type="RefSeq" id="XP_016641432.1">
    <property type="nucleotide sequence ID" value="XM_016788908.1"/>
</dbReference>
<keyword evidence="6" id="KW-0325">Glycoprotein</keyword>
<keyword evidence="10 15" id="KW-0472">Membrane</keyword>